<gene>
    <name evidence="7" type="ORF">HNQ46_000985</name>
</gene>
<proteinExistence type="inferred from homology"/>
<dbReference type="Gene3D" id="3.40.50.300">
    <property type="entry name" value="P-loop containing nucleotide triphosphate hydrolases"/>
    <property type="match status" value="2"/>
</dbReference>
<sequence>MLLGENLSITYNTNPYNKKNIPANGLGWLHTLVIGGTGTGKSRYYVKPNIYSLPTDPVTGKAISMVITDPKGELLNDCGTFLKEHGYEVRVFNLFEMNKSDCYNPFAYIRTQQDISVLVGAIVENMTNGKDQGDHWSTTATYVLTSICSYVYYEIDYSEANLSSVVSLLETWSPTDDKSSIYDAIMEDLEEEKGSDHPALMYYHKITARGEELGSILSTASKCLGVFAQRSIRIMTNTDSMELDKIGDRPSALFVITPPDTKVFNFLVSLMYSQLFTVLTSKANKEYKDFGQTLPHKVWMILDEFANTGKIPEFDVKITLLRSVGIFCSIIVQAPSQIEALYEKTAGTIMSNCSITLFLGSSGNTSKDDSAANFISKNLDYKTIRTESYSISYHKGDNTPQINTSVQAQKRELMTPSEVKRMKSDECIILLGGQFPILTKKRQQLESCMNYDIAKEIKDSHPSFERHTKDTYRLGRSYSEGIRKIQDKARAEEIAFKEEFEKIDEMERMDSKNAAQLRNSVVPLEKTPNLKGVGGIVLQEEIYKEEELEPVW</sequence>
<dbReference type="PANTHER" id="PTHR37937:SF1">
    <property type="entry name" value="CONJUGATIVE TRANSFER: DNA TRANSPORT"/>
    <property type="match status" value="1"/>
</dbReference>
<dbReference type="AlphaFoldDB" id="A0A7W9W210"/>
<keyword evidence="4" id="KW-0812">Transmembrane</keyword>
<dbReference type="CDD" id="cd01127">
    <property type="entry name" value="TrwB_TraG_TraD_VirD4"/>
    <property type="match status" value="1"/>
</dbReference>
<dbReference type="Proteomes" id="UP000522163">
    <property type="component" value="Unassembled WGS sequence"/>
</dbReference>
<keyword evidence="3" id="KW-1003">Cell membrane</keyword>
<dbReference type="NCBIfam" id="NF045973">
    <property type="entry name" value="conju_CD1115"/>
    <property type="match status" value="1"/>
</dbReference>
<dbReference type="RefSeq" id="WP_183683516.1">
    <property type="nucleotide sequence ID" value="NZ_JACHHH010000004.1"/>
</dbReference>
<evidence type="ECO:0000313" key="7">
    <source>
        <dbReference type="EMBL" id="MBB6041013.1"/>
    </source>
</evidence>
<keyword evidence="6" id="KW-0472">Membrane</keyword>
<dbReference type="SUPFAM" id="SSF52540">
    <property type="entry name" value="P-loop containing nucleoside triphosphate hydrolases"/>
    <property type="match status" value="1"/>
</dbReference>
<evidence type="ECO:0000256" key="2">
    <source>
        <dbReference type="ARBA" id="ARBA00008806"/>
    </source>
</evidence>
<evidence type="ECO:0000256" key="5">
    <source>
        <dbReference type="ARBA" id="ARBA00022989"/>
    </source>
</evidence>
<reference evidence="7 8" key="1">
    <citation type="submission" date="2020-08" db="EMBL/GenBank/DDBJ databases">
        <title>Genomic Encyclopedia of Type Strains, Phase IV (KMG-IV): sequencing the most valuable type-strain genomes for metagenomic binning, comparative biology and taxonomic classification.</title>
        <authorList>
            <person name="Goeker M."/>
        </authorList>
    </citation>
    <scope>NUCLEOTIDE SEQUENCE [LARGE SCALE GENOMIC DNA]</scope>
    <source>
        <strain evidence="7 8">DSM 17245</strain>
    </source>
</reference>
<comment type="caution">
    <text evidence="7">The sequence shown here is derived from an EMBL/GenBank/DDBJ whole genome shotgun (WGS) entry which is preliminary data.</text>
</comment>
<keyword evidence="5" id="KW-1133">Transmembrane helix</keyword>
<dbReference type="GeneID" id="85014540"/>
<evidence type="ECO:0000256" key="4">
    <source>
        <dbReference type="ARBA" id="ARBA00022692"/>
    </source>
</evidence>
<dbReference type="InterPro" id="IPR051539">
    <property type="entry name" value="T4SS-coupling_protein"/>
</dbReference>
<comment type="subcellular location">
    <subcellularLocation>
        <location evidence="1">Cell membrane</location>
        <topology evidence="1">Multi-pass membrane protein</topology>
    </subcellularLocation>
</comment>
<comment type="similarity">
    <text evidence="2">Belongs to the VirD4/TraG family.</text>
</comment>
<dbReference type="EMBL" id="JACHHH010000004">
    <property type="protein sequence ID" value="MBB6041013.1"/>
    <property type="molecule type" value="Genomic_DNA"/>
</dbReference>
<evidence type="ECO:0000256" key="6">
    <source>
        <dbReference type="ARBA" id="ARBA00023136"/>
    </source>
</evidence>
<evidence type="ECO:0000256" key="3">
    <source>
        <dbReference type="ARBA" id="ARBA00022475"/>
    </source>
</evidence>
<evidence type="ECO:0000313" key="8">
    <source>
        <dbReference type="Proteomes" id="UP000522163"/>
    </source>
</evidence>
<accession>A0A7W9W210</accession>
<organism evidence="7 8">
    <name type="scientific">Oribacterium sinus</name>
    <dbReference type="NCBI Taxonomy" id="237576"/>
    <lineage>
        <taxon>Bacteria</taxon>
        <taxon>Bacillati</taxon>
        <taxon>Bacillota</taxon>
        <taxon>Clostridia</taxon>
        <taxon>Lachnospirales</taxon>
        <taxon>Lachnospiraceae</taxon>
        <taxon>Oribacterium</taxon>
    </lineage>
</organism>
<protein>
    <submittedName>
        <fullName evidence="7">Type IV secretion system protein VirD4</fullName>
    </submittedName>
</protein>
<dbReference type="PANTHER" id="PTHR37937">
    <property type="entry name" value="CONJUGATIVE TRANSFER: DNA TRANSPORT"/>
    <property type="match status" value="1"/>
</dbReference>
<dbReference type="InterPro" id="IPR003688">
    <property type="entry name" value="TraG/VirD4"/>
</dbReference>
<name>A0A7W9W210_9FIRM</name>
<dbReference type="InterPro" id="IPR027417">
    <property type="entry name" value="P-loop_NTPase"/>
</dbReference>
<evidence type="ECO:0000256" key="1">
    <source>
        <dbReference type="ARBA" id="ARBA00004651"/>
    </source>
</evidence>
<dbReference type="Pfam" id="PF02534">
    <property type="entry name" value="T4SS-DNA_transf"/>
    <property type="match status" value="1"/>
</dbReference>
<dbReference type="GO" id="GO:0005886">
    <property type="term" value="C:plasma membrane"/>
    <property type="evidence" value="ECO:0007669"/>
    <property type="project" value="UniProtKB-SubCell"/>
</dbReference>